<dbReference type="GO" id="GO:0051536">
    <property type="term" value="F:iron-sulfur cluster binding"/>
    <property type="evidence" value="ECO:0007669"/>
    <property type="project" value="UniProtKB-KW"/>
</dbReference>
<dbReference type="Gene3D" id="3.30.70.20">
    <property type="match status" value="1"/>
</dbReference>
<reference evidence="5" key="2">
    <citation type="journal article" date="2021" name="PeerJ">
        <title>Extensive microbial diversity within the chicken gut microbiome revealed by metagenomics and culture.</title>
        <authorList>
            <person name="Gilroy R."/>
            <person name="Ravi A."/>
            <person name="Getino M."/>
            <person name="Pursley I."/>
            <person name="Horton D.L."/>
            <person name="Alikhan N.F."/>
            <person name="Baker D."/>
            <person name="Gharbi K."/>
            <person name="Hall N."/>
            <person name="Watson M."/>
            <person name="Adriaenssens E.M."/>
            <person name="Foster-Nyarko E."/>
            <person name="Jarju S."/>
            <person name="Secka A."/>
            <person name="Antonio M."/>
            <person name="Oren A."/>
            <person name="Chaudhuri R.R."/>
            <person name="La Ragione R."/>
            <person name="Hildebrand F."/>
            <person name="Pallen M.J."/>
        </authorList>
    </citation>
    <scope>NUCLEOTIDE SEQUENCE</scope>
    <source>
        <strain evidence="5">B3-1481</strain>
    </source>
</reference>
<dbReference type="InterPro" id="IPR017900">
    <property type="entry name" value="4Fe4S_Fe_S_CS"/>
</dbReference>
<dbReference type="EMBL" id="JADILW010000095">
    <property type="protein sequence ID" value="MBO8480753.1"/>
    <property type="molecule type" value="Genomic_DNA"/>
</dbReference>
<sequence length="443" mass="50137">MDRRDFLKTAGLGAAAIGAAACAPKTVGESLSSTQSGLPEGTMPQNYPGIGLLGYGCMRWPMVTGDDGTSRIDQDEVNRLVDVAIAHGVNYYDTSPNYLGGQSERATAEALSRYPRDKWLLATKLSNFSDWSYDNSVMMYRNSLEIFNTDHVDYYLLHSIGGMDAFDTRFGSTGIMDFLLRERELGHIRNLGFSFHGDQKGFDELMSLHSRYHWDFVQIQMNYVDWRHAGRNNTNAEYLYEVLDRMEIPVVIMEPLRGGRLADMPLTLADMLQAKDPAGSLASWAFRFAGSFPRVMCVLSGMTYMEHLEDNLRTYLDFKPLSEEEMELLQDVAVRMETYPLVRCTGCNYCMPCPYGIDIPGIFKFYNDNLNAGTYVKSSEQEGYARARRRYLLAYDKAIPTVRQADHCIGCGRCEEACPQHLQVSSELRRIDDYIESLKQGTL</sequence>
<dbReference type="SUPFAM" id="SSF51430">
    <property type="entry name" value="NAD(P)-linked oxidoreductase"/>
    <property type="match status" value="1"/>
</dbReference>
<evidence type="ECO:0000256" key="3">
    <source>
        <dbReference type="ARBA" id="ARBA00023014"/>
    </source>
</evidence>
<dbReference type="AlphaFoldDB" id="A0A9D9NPL7"/>
<feature type="domain" description="4Fe-4S ferredoxin-type" evidence="4">
    <location>
        <begin position="398"/>
        <end position="427"/>
    </location>
</feature>
<dbReference type="Pfam" id="PF13187">
    <property type="entry name" value="Fer4_9"/>
    <property type="match status" value="1"/>
</dbReference>
<protein>
    <submittedName>
        <fullName evidence="5">Aldo/keto reductase</fullName>
    </submittedName>
</protein>
<dbReference type="PROSITE" id="PS51318">
    <property type="entry name" value="TAT"/>
    <property type="match status" value="1"/>
</dbReference>
<evidence type="ECO:0000313" key="6">
    <source>
        <dbReference type="Proteomes" id="UP000823769"/>
    </source>
</evidence>
<evidence type="ECO:0000259" key="4">
    <source>
        <dbReference type="PROSITE" id="PS51379"/>
    </source>
</evidence>
<dbReference type="Proteomes" id="UP000823769">
    <property type="component" value="Unassembled WGS sequence"/>
</dbReference>
<dbReference type="InterPro" id="IPR023210">
    <property type="entry name" value="NADP_OxRdtase_dom"/>
</dbReference>
<accession>A0A9D9NPL7</accession>
<dbReference type="PANTHER" id="PTHR43312:SF2">
    <property type="entry name" value="OXIDOREDUCTASE"/>
    <property type="match status" value="1"/>
</dbReference>
<dbReference type="InterPro" id="IPR019546">
    <property type="entry name" value="TAT_signal_bac_arc"/>
</dbReference>
<dbReference type="GO" id="GO:0046872">
    <property type="term" value="F:metal ion binding"/>
    <property type="evidence" value="ECO:0007669"/>
    <property type="project" value="UniProtKB-KW"/>
</dbReference>
<gene>
    <name evidence="5" type="ORF">IAB76_06580</name>
</gene>
<dbReference type="InterPro" id="IPR017896">
    <property type="entry name" value="4Fe4S_Fe-S-bd"/>
</dbReference>
<evidence type="ECO:0000313" key="5">
    <source>
        <dbReference type="EMBL" id="MBO8480753.1"/>
    </source>
</evidence>
<keyword evidence="1" id="KW-0479">Metal-binding</keyword>
<keyword evidence="2" id="KW-0408">Iron</keyword>
<evidence type="ECO:0000256" key="2">
    <source>
        <dbReference type="ARBA" id="ARBA00023004"/>
    </source>
</evidence>
<evidence type="ECO:0000256" key="1">
    <source>
        <dbReference type="ARBA" id="ARBA00022723"/>
    </source>
</evidence>
<dbReference type="Gene3D" id="3.20.20.100">
    <property type="entry name" value="NADP-dependent oxidoreductase domain"/>
    <property type="match status" value="1"/>
</dbReference>
<dbReference type="PANTHER" id="PTHR43312">
    <property type="entry name" value="D-THREO-ALDOSE 1-DEHYDROGENASE"/>
    <property type="match status" value="1"/>
</dbReference>
<dbReference type="InterPro" id="IPR053135">
    <property type="entry name" value="AKR2_Oxidoreductase"/>
</dbReference>
<organism evidence="5 6">
    <name type="scientific">Candidatus Cryptobacteroides avistercoris</name>
    <dbReference type="NCBI Taxonomy" id="2840758"/>
    <lineage>
        <taxon>Bacteria</taxon>
        <taxon>Pseudomonadati</taxon>
        <taxon>Bacteroidota</taxon>
        <taxon>Bacteroidia</taxon>
        <taxon>Bacteroidales</taxon>
        <taxon>Candidatus Cryptobacteroides</taxon>
    </lineage>
</organism>
<name>A0A9D9NPL7_9BACT</name>
<dbReference type="CDD" id="cd19096">
    <property type="entry name" value="AKR_Fe-S_oxidoreductase"/>
    <property type="match status" value="1"/>
</dbReference>
<dbReference type="Pfam" id="PF00248">
    <property type="entry name" value="Aldo_ket_red"/>
    <property type="match status" value="1"/>
</dbReference>
<dbReference type="NCBIfam" id="TIGR01409">
    <property type="entry name" value="TAT_signal_seq"/>
    <property type="match status" value="1"/>
</dbReference>
<reference evidence="5" key="1">
    <citation type="submission" date="2020-10" db="EMBL/GenBank/DDBJ databases">
        <authorList>
            <person name="Gilroy R."/>
        </authorList>
    </citation>
    <scope>NUCLEOTIDE SEQUENCE</scope>
    <source>
        <strain evidence="5">B3-1481</strain>
    </source>
</reference>
<dbReference type="SUPFAM" id="SSF46548">
    <property type="entry name" value="alpha-helical ferredoxin"/>
    <property type="match status" value="1"/>
</dbReference>
<dbReference type="PROSITE" id="PS51379">
    <property type="entry name" value="4FE4S_FER_2"/>
    <property type="match status" value="1"/>
</dbReference>
<proteinExistence type="predicted"/>
<keyword evidence="3" id="KW-0411">Iron-sulfur</keyword>
<comment type="caution">
    <text evidence="5">The sequence shown here is derived from an EMBL/GenBank/DDBJ whole genome shotgun (WGS) entry which is preliminary data.</text>
</comment>
<dbReference type="InterPro" id="IPR036812">
    <property type="entry name" value="NAD(P)_OxRdtase_dom_sf"/>
</dbReference>
<dbReference type="PROSITE" id="PS00198">
    <property type="entry name" value="4FE4S_FER_1"/>
    <property type="match status" value="1"/>
</dbReference>
<dbReference type="PROSITE" id="PS51257">
    <property type="entry name" value="PROKAR_LIPOPROTEIN"/>
    <property type="match status" value="1"/>
</dbReference>
<dbReference type="InterPro" id="IPR006311">
    <property type="entry name" value="TAT_signal"/>
</dbReference>